<evidence type="ECO:0000256" key="1">
    <source>
        <dbReference type="SAM" id="Phobius"/>
    </source>
</evidence>
<keyword evidence="1" id="KW-0472">Membrane</keyword>
<feature type="transmembrane region" description="Helical" evidence="1">
    <location>
        <begin position="107"/>
        <end position="132"/>
    </location>
</feature>
<dbReference type="EMBL" id="CP036281">
    <property type="protein sequence ID" value="QDU82849.1"/>
    <property type="molecule type" value="Genomic_DNA"/>
</dbReference>
<evidence type="ECO:0000259" key="3">
    <source>
        <dbReference type="Pfam" id="PF13559"/>
    </source>
</evidence>
<dbReference type="Pfam" id="PF13559">
    <property type="entry name" value="DUF4129"/>
    <property type="match status" value="1"/>
</dbReference>
<keyword evidence="1" id="KW-0812">Transmembrane</keyword>
<protein>
    <recommendedName>
        <fullName evidence="3">Protein-glutamine gamma-glutamyltransferase-like C-terminal domain-containing protein</fullName>
    </recommendedName>
</protein>
<sequence length="270" mass="30430" precursor="true">MTRILTTLFTSGWLLVCGFFAPTLLAAQGEAGVSTESIRKSTQQILDQDQFKHLKDHNNPFDLDGLLNRLETSNKESSPKKTSTRASSSPGWFDWLPSFDFSSLGSAFGMLIEFGFWGILIVIGLVLIYFLGKAVMAYERRKQELTDELIEPTDQQIVAAPGETAVNQYLARARELAANREYAKAIMQLVQGAMSDIERRNQIKFRRGLTSYDYLRAVRGEPPRHQALQQLLRVYEPIGFGRRVATEDHFETSLNQFEAEFLAANPSPNS</sequence>
<evidence type="ECO:0000313" key="5">
    <source>
        <dbReference type="Proteomes" id="UP000317178"/>
    </source>
</evidence>
<feature type="chain" id="PRO_5022037858" description="Protein-glutamine gamma-glutamyltransferase-like C-terminal domain-containing protein" evidence="2">
    <location>
        <begin position="27"/>
        <end position="270"/>
    </location>
</feature>
<gene>
    <name evidence="4" type="ORF">Pla110_46120</name>
</gene>
<feature type="domain" description="Protein-glutamine gamma-glutamyltransferase-like C-terminal" evidence="3">
    <location>
        <begin position="195"/>
        <end position="253"/>
    </location>
</feature>
<evidence type="ECO:0000256" key="2">
    <source>
        <dbReference type="SAM" id="SignalP"/>
    </source>
</evidence>
<reference evidence="4 5" key="1">
    <citation type="submission" date="2019-02" db="EMBL/GenBank/DDBJ databases">
        <title>Deep-cultivation of Planctomycetes and their phenomic and genomic characterization uncovers novel biology.</title>
        <authorList>
            <person name="Wiegand S."/>
            <person name="Jogler M."/>
            <person name="Boedeker C."/>
            <person name="Pinto D."/>
            <person name="Vollmers J."/>
            <person name="Rivas-Marin E."/>
            <person name="Kohn T."/>
            <person name="Peeters S.H."/>
            <person name="Heuer A."/>
            <person name="Rast P."/>
            <person name="Oberbeckmann S."/>
            <person name="Bunk B."/>
            <person name="Jeske O."/>
            <person name="Meyerdierks A."/>
            <person name="Storesund J.E."/>
            <person name="Kallscheuer N."/>
            <person name="Luecker S."/>
            <person name="Lage O.M."/>
            <person name="Pohl T."/>
            <person name="Merkel B.J."/>
            <person name="Hornburger P."/>
            <person name="Mueller R.-W."/>
            <person name="Bruemmer F."/>
            <person name="Labrenz M."/>
            <person name="Spormann A.M."/>
            <person name="Op den Camp H."/>
            <person name="Overmann J."/>
            <person name="Amann R."/>
            <person name="Jetten M.S.M."/>
            <person name="Mascher T."/>
            <person name="Medema M.H."/>
            <person name="Devos D.P."/>
            <person name="Kaster A.-K."/>
            <person name="Ovreas L."/>
            <person name="Rohde M."/>
            <person name="Galperin M.Y."/>
            <person name="Jogler C."/>
        </authorList>
    </citation>
    <scope>NUCLEOTIDE SEQUENCE [LARGE SCALE GENOMIC DNA]</scope>
    <source>
        <strain evidence="4 5">Pla110</strain>
    </source>
</reference>
<dbReference type="Proteomes" id="UP000317178">
    <property type="component" value="Chromosome"/>
</dbReference>
<evidence type="ECO:0000313" key="4">
    <source>
        <dbReference type="EMBL" id="QDU82849.1"/>
    </source>
</evidence>
<keyword evidence="5" id="KW-1185">Reference proteome</keyword>
<proteinExistence type="predicted"/>
<dbReference type="KEGG" id="plon:Pla110_46120"/>
<name>A0A518CUD4_9PLAN</name>
<keyword evidence="2" id="KW-0732">Signal</keyword>
<dbReference type="AlphaFoldDB" id="A0A518CUD4"/>
<feature type="signal peptide" evidence="2">
    <location>
        <begin position="1"/>
        <end position="26"/>
    </location>
</feature>
<dbReference type="RefSeq" id="WP_144999368.1">
    <property type="nucleotide sequence ID" value="NZ_CP036281.1"/>
</dbReference>
<keyword evidence="1" id="KW-1133">Transmembrane helix</keyword>
<dbReference type="OrthoDB" id="208324at2"/>
<accession>A0A518CUD4</accession>
<dbReference type="InterPro" id="IPR025403">
    <property type="entry name" value="TgpA-like_C"/>
</dbReference>
<organism evidence="4 5">
    <name type="scientific">Polystyrenella longa</name>
    <dbReference type="NCBI Taxonomy" id="2528007"/>
    <lineage>
        <taxon>Bacteria</taxon>
        <taxon>Pseudomonadati</taxon>
        <taxon>Planctomycetota</taxon>
        <taxon>Planctomycetia</taxon>
        <taxon>Planctomycetales</taxon>
        <taxon>Planctomycetaceae</taxon>
        <taxon>Polystyrenella</taxon>
    </lineage>
</organism>